<dbReference type="STRING" id="1631356.VV01_02530"/>
<gene>
    <name evidence="2" type="ORF">VV01_02530</name>
</gene>
<dbReference type="PANTHER" id="PTHR33169">
    <property type="entry name" value="PADR-FAMILY TRANSCRIPTIONAL REGULATOR"/>
    <property type="match status" value="1"/>
</dbReference>
<dbReference type="EMBL" id="LAIR01000002">
    <property type="protein sequence ID" value="KNX36272.1"/>
    <property type="molecule type" value="Genomic_DNA"/>
</dbReference>
<evidence type="ECO:0000259" key="1">
    <source>
        <dbReference type="Pfam" id="PF03551"/>
    </source>
</evidence>
<evidence type="ECO:0000313" key="2">
    <source>
        <dbReference type="EMBL" id="KNX36272.1"/>
    </source>
</evidence>
<dbReference type="PATRIC" id="fig|1631356.3.peg.440"/>
<dbReference type="Pfam" id="PF03551">
    <property type="entry name" value="PadR"/>
    <property type="match status" value="1"/>
</dbReference>
<dbReference type="Gene3D" id="1.10.10.10">
    <property type="entry name" value="Winged helix-like DNA-binding domain superfamily/Winged helix DNA-binding domain"/>
    <property type="match status" value="1"/>
</dbReference>
<protein>
    <recommendedName>
        <fullName evidence="1">Transcription regulator PadR N-terminal domain-containing protein</fullName>
    </recommendedName>
</protein>
<dbReference type="RefSeq" id="WP_050668514.1">
    <property type="nucleotide sequence ID" value="NZ_LAIR01000002.1"/>
</dbReference>
<comment type="caution">
    <text evidence="2">The sequence shown here is derived from an EMBL/GenBank/DDBJ whole genome shotgun (WGS) entry which is preliminary data.</text>
</comment>
<organism evidence="2 3">
    <name type="scientific">Luteipulveratus halotolerans</name>
    <dbReference type="NCBI Taxonomy" id="1631356"/>
    <lineage>
        <taxon>Bacteria</taxon>
        <taxon>Bacillati</taxon>
        <taxon>Actinomycetota</taxon>
        <taxon>Actinomycetes</taxon>
        <taxon>Micrococcales</taxon>
        <taxon>Dermacoccaceae</taxon>
        <taxon>Luteipulveratus</taxon>
    </lineage>
</organism>
<dbReference type="SUPFAM" id="SSF46785">
    <property type="entry name" value="Winged helix' DNA-binding domain"/>
    <property type="match status" value="1"/>
</dbReference>
<dbReference type="InterPro" id="IPR036388">
    <property type="entry name" value="WH-like_DNA-bd_sf"/>
</dbReference>
<feature type="domain" description="Transcription regulator PadR N-terminal" evidence="1">
    <location>
        <begin position="11"/>
        <end position="84"/>
    </location>
</feature>
<dbReference type="Proteomes" id="UP000037397">
    <property type="component" value="Unassembled WGS sequence"/>
</dbReference>
<reference evidence="3" key="1">
    <citation type="submission" date="2015-03" db="EMBL/GenBank/DDBJ databases">
        <title>Luteipulveratus halotolerans sp. nov., a novel actinobacterium (Dermacoccaceae) from Sarawak, Malaysia.</title>
        <authorList>
            <person name="Juboi H."/>
            <person name="Basik A."/>
            <person name="Shamsul S.S."/>
            <person name="Arnold P."/>
            <person name="Schmitt E.K."/>
            <person name="Sanglier J.-J."/>
            <person name="Yeo T."/>
        </authorList>
    </citation>
    <scope>NUCLEOTIDE SEQUENCE [LARGE SCALE GENOMIC DNA]</scope>
    <source>
        <strain evidence="3">C296001</strain>
    </source>
</reference>
<keyword evidence="3" id="KW-1185">Reference proteome</keyword>
<proteinExistence type="predicted"/>
<dbReference type="InterPro" id="IPR052509">
    <property type="entry name" value="Metal_resp_DNA-bind_regulator"/>
</dbReference>
<sequence length="212" mass="24005">MAATEIRLMVLGAVSLFEPVNGYQIRRELLSWRVEDWAHIKPGSIYSALSTLTRQGGLERHDLVDSGREVAVYTITDDGRDEFERLFSVAVETVDMASRLGFYTALSLLPLMPREVVLSSLKVRATALQAQIDDGRRASTTRDQLPPHVQDLVELWQASALTEQEWLQRVIEQVQAGSLELAGDPQTWQPPADDPGWQMDADRRRYREMLGR</sequence>
<dbReference type="InterPro" id="IPR005149">
    <property type="entry name" value="Tscrpt_reg_PadR_N"/>
</dbReference>
<name>A0A0L6CEM7_9MICO</name>
<dbReference type="AlphaFoldDB" id="A0A0L6CEM7"/>
<dbReference type="InterPro" id="IPR036390">
    <property type="entry name" value="WH_DNA-bd_sf"/>
</dbReference>
<evidence type="ECO:0000313" key="3">
    <source>
        <dbReference type="Proteomes" id="UP000037397"/>
    </source>
</evidence>
<dbReference type="PANTHER" id="PTHR33169:SF14">
    <property type="entry name" value="TRANSCRIPTIONAL REGULATOR RV3488"/>
    <property type="match status" value="1"/>
</dbReference>
<accession>A0A0L6CEM7</accession>
<dbReference type="OrthoDB" id="8443918at2"/>